<sequence length="68" mass="7609">MVEPLTTAVIVSLFVSETIKEGRKALSKDITDIFTFLGKFLIRYDAISHFKTSTSDYLFFLASNGISL</sequence>
<proteinExistence type="predicted"/>
<protein>
    <submittedName>
        <fullName evidence="1">Uncharacterized protein</fullName>
    </submittedName>
</protein>
<dbReference type="AlphaFoldDB" id="A0A367RWA9"/>
<name>A0A367RWA9_9NOSO</name>
<accession>A0A367RWA9</accession>
<organism evidence="1 2">
    <name type="scientific">Nostoc minutum NIES-26</name>
    <dbReference type="NCBI Taxonomy" id="1844469"/>
    <lineage>
        <taxon>Bacteria</taxon>
        <taxon>Bacillati</taxon>
        <taxon>Cyanobacteriota</taxon>
        <taxon>Cyanophyceae</taxon>
        <taxon>Nostocales</taxon>
        <taxon>Nostocaceae</taxon>
        <taxon>Nostoc</taxon>
    </lineage>
</organism>
<comment type="caution">
    <text evidence="1">The sequence shown here is derived from an EMBL/GenBank/DDBJ whole genome shotgun (WGS) entry which is preliminary data.</text>
</comment>
<evidence type="ECO:0000313" key="1">
    <source>
        <dbReference type="EMBL" id="RCJ40141.1"/>
    </source>
</evidence>
<keyword evidence="2" id="KW-1185">Reference proteome</keyword>
<reference evidence="1" key="1">
    <citation type="submission" date="2016-04" db="EMBL/GenBank/DDBJ databases">
        <authorList>
            <person name="Tabuchi Yagui T.R."/>
        </authorList>
    </citation>
    <scope>NUCLEOTIDE SEQUENCE [LARGE SCALE GENOMIC DNA]</scope>
    <source>
        <strain evidence="1">NIES-26</strain>
    </source>
</reference>
<dbReference type="EMBL" id="LXQD01000055">
    <property type="protein sequence ID" value="RCJ40141.1"/>
    <property type="molecule type" value="Genomic_DNA"/>
</dbReference>
<gene>
    <name evidence="1" type="ORF">A6770_38030</name>
</gene>
<evidence type="ECO:0000313" key="2">
    <source>
        <dbReference type="Proteomes" id="UP000252107"/>
    </source>
</evidence>
<dbReference type="Proteomes" id="UP000252107">
    <property type="component" value="Unassembled WGS sequence"/>
</dbReference>